<keyword evidence="7 15" id="KW-0732">Signal</keyword>
<dbReference type="Proteomes" id="UP001198034">
    <property type="component" value="Unassembled WGS sequence"/>
</dbReference>
<keyword evidence="8" id="KW-0625">Polysaccharide transport</keyword>
<gene>
    <name evidence="18" type="ORF">LG219_14050</name>
</gene>
<dbReference type="Pfam" id="PF02563">
    <property type="entry name" value="Poly_export"/>
    <property type="match status" value="1"/>
</dbReference>
<keyword evidence="9" id="KW-0406">Ion transport</keyword>
<evidence type="ECO:0000256" key="15">
    <source>
        <dbReference type="SAM" id="SignalP"/>
    </source>
</evidence>
<evidence type="ECO:0000256" key="4">
    <source>
        <dbReference type="ARBA" id="ARBA00022452"/>
    </source>
</evidence>
<dbReference type="PROSITE" id="PS51257">
    <property type="entry name" value="PROKAR_LIPOPROTEIN"/>
    <property type="match status" value="1"/>
</dbReference>
<evidence type="ECO:0000256" key="9">
    <source>
        <dbReference type="ARBA" id="ARBA00023065"/>
    </source>
</evidence>
<evidence type="ECO:0000256" key="2">
    <source>
        <dbReference type="ARBA" id="ARBA00009450"/>
    </source>
</evidence>
<keyword evidence="10" id="KW-0626">Porin</keyword>
<comment type="caution">
    <text evidence="18">The sequence shown here is derived from an EMBL/GenBank/DDBJ whole genome shotgun (WGS) entry which is preliminary data.</text>
</comment>
<dbReference type="PANTHER" id="PTHR33619">
    <property type="entry name" value="POLYSACCHARIDE EXPORT PROTEIN GFCE-RELATED"/>
    <property type="match status" value="1"/>
</dbReference>
<feature type="domain" description="SLBB" evidence="17">
    <location>
        <begin position="184"/>
        <end position="255"/>
    </location>
</feature>
<dbReference type="Pfam" id="PF22461">
    <property type="entry name" value="SLBB_2"/>
    <property type="match status" value="1"/>
</dbReference>
<keyword evidence="4" id="KW-1134">Transmembrane beta strand</keyword>
<organism evidence="18 19">
    <name type="scientific">Deefgea salmonis</name>
    <dbReference type="NCBI Taxonomy" id="2875502"/>
    <lineage>
        <taxon>Bacteria</taxon>
        <taxon>Pseudomonadati</taxon>
        <taxon>Pseudomonadota</taxon>
        <taxon>Betaproteobacteria</taxon>
        <taxon>Neisseriales</taxon>
        <taxon>Chitinibacteraceae</taxon>
        <taxon>Deefgea</taxon>
    </lineage>
</organism>
<protein>
    <submittedName>
        <fullName evidence="18">Polysaccharide export protein</fullName>
    </submittedName>
</protein>
<sequence>MLKRKITKLYPAKLLVSSLAVLLSACSNIPTSGPSTSAITSQANVNPESRGIQVVDINQKIANDLLSQKQDADFRKQFGTEALKQKRLAAGDAIEISVWEAPPAILFSAITSNSNTSGNSRIVILPEQTIDTNGIITVPFAGKINVIGKPLNELEQEITQRLKGKANQAQVNVRLTRNTTSYATVIGDVNGSVRMPLTPRGELLLDALAAAGGTKQAINKTVVQLTRGVQVQSMPLEQVIRDPRQNITLQPGDVVTALFQPFSFTVLGATGKNDEINFEGQGITLAQALGRVGGLQDSRSHAAGVFIFRFENQNALEWQTKPTYATANGKIPVIYRLDLTDPASFFAAQSFPIESKDLLYVSNSPVAELQKFLNVVFSITYPVTNTINTFN</sequence>
<keyword evidence="3" id="KW-0813">Transport</keyword>
<keyword evidence="11" id="KW-0472">Membrane</keyword>
<keyword evidence="5" id="KW-0762">Sugar transport</keyword>
<evidence type="ECO:0000256" key="1">
    <source>
        <dbReference type="ARBA" id="ARBA00004571"/>
    </source>
</evidence>
<evidence type="ECO:0000256" key="8">
    <source>
        <dbReference type="ARBA" id="ARBA00023047"/>
    </source>
</evidence>
<proteinExistence type="inferred from homology"/>
<evidence type="ECO:0000256" key="3">
    <source>
        <dbReference type="ARBA" id="ARBA00022448"/>
    </source>
</evidence>
<evidence type="ECO:0000256" key="12">
    <source>
        <dbReference type="ARBA" id="ARBA00023139"/>
    </source>
</evidence>
<dbReference type="EMBL" id="JAJAWG010000013">
    <property type="protein sequence ID" value="MCB5197383.1"/>
    <property type="molecule type" value="Genomic_DNA"/>
</dbReference>
<evidence type="ECO:0000256" key="13">
    <source>
        <dbReference type="ARBA" id="ARBA00023237"/>
    </source>
</evidence>
<comment type="similarity">
    <text evidence="2">Belongs to the BexD/CtrA/VexA family.</text>
</comment>
<dbReference type="PANTHER" id="PTHR33619:SF3">
    <property type="entry name" value="POLYSACCHARIDE EXPORT PROTEIN GFCE-RELATED"/>
    <property type="match status" value="1"/>
</dbReference>
<evidence type="ECO:0000256" key="11">
    <source>
        <dbReference type="ARBA" id="ARBA00023136"/>
    </source>
</evidence>
<dbReference type="InterPro" id="IPR003715">
    <property type="entry name" value="Poly_export_N"/>
</dbReference>
<evidence type="ECO:0000256" key="10">
    <source>
        <dbReference type="ARBA" id="ARBA00023114"/>
    </source>
</evidence>
<comment type="subcellular location">
    <subcellularLocation>
        <location evidence="1">Cell outer membrane</location>
        <topology evidence="1">Multi-pass membrane protein</topology>
    </subcellularLocation>
</comment>
<feature type="chain" id="PRO_5045329117" evidence="15">
    <location>
        <begin position="33"/>
        <end position="391"/>
    </location>
</feature>
<name>A0ABS8BNS1_9NEIS</name>
<evidence type="ECO:0000259" key="16">
    <source>
        <dbReference type="Pfam" id="PF02563"/>
    </source>
</evidence>
<reference evidence="18 19" key="1">
    <citation type="submission" date="2021-10" db="EMBL/GenBank/DDBJ databases">
        <authorList>
            <person name="Chen M."/>
        </authorList>
    </citation>
    <scope>NUCLEOTIDE SEQUENCE [LARGE SCALE GENOMIC DNA]</scope>
    <source>
        <strain evidence="18 19">H3-26</strain>
    </source>
</reference>
<dbReference type="InterPro" id="IPR049712">
    <property type="entry name" value="Poly_export"/>
</dbReference>
<evidence type="ECO:0000256" key="6">
    <source>
        <dbReference type="ARBA" id="ARBA00022692"/>
    </source>
</evidence>
<dbReference type="Gene3D" id="3.30.1950.10">
    <property type="entry name" value="wza like domain"/>
    <property type="match status" value="1"/>
</dbReference>
<dbReference type="Gene3D" id="3.10.560.10">
    <property type="entry name" value="Outer membrane lipoprotein wza domain like"/>
    <property type="match status" value="2"/>
</dbReference>
<keyword evidence="19" id="KW-1185">Reference proteome</keyword>
<dbReference type="InterPro" id="IPR054765">
    <property type="entry name" value="SLBB_dom"/>
</dbReference>
<feature type="domain" description="Polysaccharide export protein N-terminal" evidence="16">
    <location>
        <begin position="85"/>
        <end position="175"/>
    </location>
</feature>
<keyword evidence="12" id="KW-0564">Palmitate</keyword>
<evidence type="ECO:0000259" key="17">
    <source>
        <dbReference type="Pfam" id="PF22461"/>
    </source>
</evidence>
<evidence type="ECO:0000256" key="5">
    <source>
        <dbReference type="ARBA" id="ARBA00022597"/>
    </source>
</evidence>
<evidence type="ECO:0000313" key="19">
    <source>
        <dbReference type="Proteomes" id="UP001198034"/>
    </source>
</evidence>
<accession>A0ABS8BNS1</accession>
<dbReference type="RefSeq" id="WP_226765082.1">
    <property type="nucleotide sequence ID" value="NZ_JAJAWG010000013.1"/>
</dbReference>
<evidence type="ECO:0000256" key="7">
    <source>
        <dbReference type="ARBA" id="ARBA00022729"/>
    </source>
</evidence>
<keyword evidence="13" id="KW-0998">Cell outer membrane</keyword>
<evidence type="ECO:0000256" key="14">
    <source>
        <dbReference type="ARBA" id="ARBA00023288"/>
    </source>
</evidence>
<keyword evidence="14" id="KW-0449">Lipoprotein</keyword>
<evidence type="ECO:0000313" key="18">
    <source>
        <dbReference type="EMBL" id="MCB5197383.1"/>
    </source>
</evidence>
<feature type="signal peptide" evidence="15">
    <location>
        <begin position="1"/>
        <end position="32"/>
    </location>
</feature>
<keyword evidence="6" id="KW-0812">Transmembrane</keyword>